<evidence type="ECO:0000256" key="1">
    <source>
        <dbReference type="ARBA" id="ARBA00008520"/>
    </source>
</evidence>
<dbReference type="PANTHER" id="PTHR43649">
    <property type="entry name" value="ARABINOSE-BINDING PROTEIN-RELATED"/>
    <property type="match status" value="1"/>
</dbReference>
<feature type="signal peptide" evidence="4">
    <location>
        <begin position="1"/>
        <end position="21"/>
    </location>
</feature>
<feature type="region of interest" description="Disordered" evidence="3">
    <location>
        <begin position="26"/>
        <end position="49"/>
    </location>
</feature>
<dbReference type="SUPFAM" id="SSF53850">
    <property type="entry name" value="Periplasmic binding protein-like II"/>
    <property type="match status" value="1"/>
</dbReference>
<dbReference type="PROSITE" id="PS51257">
    <property type="entry name" value="PROKAR_LIPOPROTEIN"/>
    <property type="match status" value="1"/>
</dbReference>
<gene>
    <name evidence="5" type="ORF">EDD78_11090</name>
</gene>
<keyword evidence="6" id="KW-1185">Reference proteome</keyword>
<feature type="chain" id="PRO_5040942291" evidence="4">
    <location>
        <begin position="22"/>
        <end position="452"/>
    </location>
</feature>
<organism evidence="5 6">
    <name type="scientific">Harryflintia acetispora</name>
    <dbReference type="NCBI Taxonomy" id="1849041"/>
    <lineage>
        <taxon>Bacteria</taxon>
        <taxon>Bacillati</taxon>
        <taxon>Bacillota</taxon>
        <taxon>Clostridia</taxon>
        <taxon>Eubacteriales</taxon>
        <taxon>Oscillospiraceae</taxon>
        <taxon>Harryflintia</taxon>
    </lineage>
</organism>
<dbReference type="AlphaFoldDB" id="A0A9X8Y7J3"/>
<dbReference type="Gene3D" id="3.40.190.10">
    <property type="entry name" value="Periplasmic binding protein-like II"/>
    <property type="match status" value="2"/>
</dbReference>
<evidence type="ECO:0000256" key="2">
    <source>
        <dbReference type="ARBA" id="ARBA00022448"/>
    </source>
</evidence>
<dbReference type="RefSeq" id="WP_165873203.1">
    <property type="nucleotide sequence ID" value="NZ_SLUK01000010.1"/>
</dbReference>
<sequence length="452" mass="49877">MTKKMALIMALIMALSLTFTACGSPAVPDGSSDPGGAGQTPASSEPAAQADGDKIVLDVMHRFSDEPFKGFFESITQDWLQKNPDTEINMTFTATDPYAEKLTILMASNDPPDVFFSFPGEFLNKFVREGLVYDLAEEYEKNTAWQENYNSALLEPFRTEDGALYGLDYDLTVKLFFYNIDIFNEYGLTPPKTWNELIHICEVLQSNGVLPISEGDADQWPATHLLAILFHVMVPQEVRDVDYNPTSGEWTDPAYLDALAKYTELAQYMNDDMVSITHGVARMDFATGGSGMAFLESIEITNVEEDSGGNLNYGMFKFPTIPGAPGDQDMLLGSPEGFSMSSKCEHPEKALDYLGYITGPEVGKRMSSEIGWFNASKGSLDKATAPQMLSDVYDLLMGTKGLVNWIDNECHTLLRDVFYSRTQEFLNGTMSAEEYMGLIQAAAAEAKTEMGG</sequence>
<dbReference type="InterPro" id="IPR050490">
    <property type="entry name" value="Bact_solute-bd_prot1"/>
</dbReference>
<keyword evidence="4" id="KW-0732">Signal</keyword>
<dbReference type="Proteomes" id="UP000294682">
    <property type="component" value="Unassembled WGS sequence"/>
</dbReference>
<name>A0A9X8Y7J3_9FIRM</name>
<keyword evidence="2" id="KW-0813">Transport</keyword>
<dbReference type="PANTHER" id="PTHR43649:SF29">
    <property type="entry name" value="OSMOPROTECTIVE COMPOUNDS-BINDING PROTEIN GGTB"/>
    <property type="match status" value="1"/>
</dbReference>
<dbReference type="Pfam" id="PF01547">
    <property type="entry name" value="SBP_bac_1"/>
    <property type="match status" value="1"/>
</dbReference>
<evidence type="ECO:0000256" key="4">
    <source>
        <dbReference type="SAM" id="SignalP"/>
    </source>
</evidence>
<dbReference type="EMBL" id="SLUK01000010">
    <property type="protein sequence ID" value="TCL42464.1"/>
    <property type="molecule type" value="Genomic_DNA"/>
</dbReference>
<dbReference type="InterPro" id="IPR006059">
    <property type="entry name" value="SBP"/>
</dbReference>
<evidence type="ECO:0000256" key="3">
    <source>
        <dbReference type="SAM" id="MobiDB-lite"/>
    </source>
</evidence>
<accession>A0A9X8Y7J3</accession>
<comment type="similarity">
    <text evidence="1">Belongs to the bacterial solute-binding protein 1 family.</text>
</comment>
<proteinExistence type="inferred from homology"/>
<comment type="caution">
    <text evidence="5">The sequence shown here is derived from an EMBL/GenBank/DDBJ whole genome shotgun (WGS) entry which is preliminary data.</text>
</comment>
<protein>
    <submittedName>
        <fullName evidence="5">Raffinose/stachyose/melibiose transport system substrate-binding protein</fullName>
    </submittedName>
</protein>
<evidence type="ECO:0000313" key="5">
    <source>
        <dbReference type="EMBL" id="TCL42464.1"/>
    </source>
</evidence>
<evidence type="ECO:0000313" key="6">
    <source>
        <dbReference type="Proteomes" id="UP000294682"/>
    </source>
</evidence>
<reference evidence="5 6" key="1">
    <citation type="submission" date="2019-03" db="EMBL/GenBank/DDBJ databases">
        <title>Genomic Encyclopedia of Type Strains, Phase IV (KMG-IV): sequencing the most valuable type-strain genomes for metagenomic binning, comparative biology and taxonomic classification.</title>
        <authorList>
            <person name="Goeker M."/>
        </authorList>
    </citation>
    <scope>NUCLEOTIDE SEQUENCE [LARGE SCALE GENOMIC DNA]</scope>
    <source>
        <strain evidence="5 6">DSM 100433</strain>
    </source>
</reference>